<evidence type="ECO:0000313" key="4">
    <source>
        <dbReference type="EMBL" id="GGJ49352.1"/>
    </source>
</evidence>
<feature type="domain" description="DUF4190" evidence="3">
    <location>
        <begin position="238"/>
        <end position="305"/>
    </location>
</feature>
<dbReference type="EMBL" id="BMMU01000019">
    <property type="protein sequence ID" value="GGJ49352.1"/>
    <property type="molecule type" value="Genomic_DNA"/>
</dbReference>
<reference evidence="4" key="2">
    <citation type="submission" date="2020-09" db="EMBL/GenBank/DDBJ databases">
        <authorList>
            <person name="Sun Q."/>
            <person name="Zhou Y."/>
        </authorList>
    </citation>
    <scope>NUCLEOTIDE SEQUENCE</scope>
    <source>
        <strain evidence="4">CGMCC 4.7272</strain>
    </source>
</reference>
<keyword evidence="2" id="KW-0472">Membrane</keyword>
<feature type="transmembrane region" description="Helical" evidence="2">
    <location>
        <begin position="285"/>
        <end position="312"/>
    </location>
</feature>
<sequence>MSRRPVIAGRSMTERTNEGTPRMSDAAQPPHSPENIPAEGASSEGAATGETVSDSPANGTPARVPLDKPPTGSAAGTTGSEPEFNPWAPPVEDTPRSGSAPDGPGSTVFWSGGDTPPNARTGPPAPEDSRPWADPFAAPGAPAAGTPRDNPFAPSTPYASYPQPAAPGEPVPPPPIAPDGPGQAPYGYPAYRPAPFGQPDYGYPQQSGYAVSGPAHPAPPMYGGYGWAPMAPQPMNGLGTASLVVGIVSAVFFCLWPLAIILGILAVVFGLIARGRARRGQATNAGQALAGIICGVAGIILAIVLGVVVIVFDEEGSANDLDGSYSTFLSQQV</sequence>
<feature type="compositionally biased region" description="Low complexity" evidence="1">
    <location>
        <begin position="132"/>
        <end position="147"/>
    </location>
</feature>
<gene>
    <name evidence="4" type="ORF">GCM10012282_52760</name>
</gene>
<dbReference type="AlphaFoldDB" id="A0A917L7A7"/>
<keyword evidence="2" id="KW-0812">Transmembrane</keyword>
<keyword evidence="2" id="KW-1133">Transmembrane helix</keyword>
<dbReference type="InterPro" id="IPR025241">
    <property type="entry name" value="DUF4190"/>
</dbReference>
<feature type="transmembrane region" description="Helical" evidence="2">
    <location>
        <begin position="243"/>
        <end position="273"/>
    </location>
</feature>
<reference evidence="4" key="1">
    <citation type="journal article" date="2014" name="Int. J. Syst. Evol. Microbiol.">
        <title>Complete genome sequence of Corynebacterium casei LMG S-19264T (=DSM 44701T), isolated from a smear-ripened cheese.</title>
        <authorList>
            <consortium name="US DOE Joint Genome Institute (JGI-PGF)"/>
            <person name="Walter F."/>
            <person name="Albersmeier A."/>
            <person name="Kalinowski J."/>
            <person name="Ruckert C."/>
        </authorList>
    </citation>
    <scope>NUCLEOTIDE SEQUENCE</scope>
    <source>
        <strain evidence="4">CGMCC 4.7272</strain>
    </source>
</reference>
<protein>
    <recommendedName>
        <fullName evidence="3">DUF4190 domain-containing protein</fullName>
    </recommendedName>
</protein>
<organism evidence="4 5">
    <name type="scientific">Streptomyces lacrimifluminis</name>
    <dbReference type="NCBI Taxonomy" id="1500077"/>
    <lineage>
        <taxon>Bacteria</taxon>
        <taxon>Bacillati</taxon>
        <taxon>Actinomycetota</taxon>
        <taxon>Actinomycetes</taxon>
        <taxon>Kitasatosporales</taxon>
        <taxon>Streptomycetaceae</taxon>
        <taxon>Streptomyces</taxon>
    </lineage>
</organism>
<proteinExistence type="predicted"/>
<feature type="region of interest" description="Disordered" evidence="1">
    <location>
        <begin position="1"/>
        <end position="184"/>
    </location>
</feature>
<name>A0A917L7A7_9ACTN</name>
<accession>A0A917L7A7</accession>
<evidence type="ECO:0000256" key="2">
    <source>
        <dbReference type="SAM" id="Phobius"/>
    </source>
</evidence>
<evidence type="ECO:0000313" key="5">
    <source>
        <dbReference type="Proteomes" id="UP000625682"/>
    </source>
</evidence>
<keyword evidence="5" id="KW-1185">Reference proteome</keyword>
<feature type="compositionally biased region" description="Pro residues" evidence="1">
    <location>
        <begin position="164"/>
        <end position="178"/>
    </location>
</feature>
<comment type="caution">
    <text evidence="4">The sequence shown here is derived from an EMBL/GenBank/DDBJ whole genome shotgun (WGS) entry which is preliminary data.</text>
</comment>
<feature type="compositionally biased region" description="Low complexity" evidence="1">
    <location>
        <begin position="38"/>
        <end position="51"/>
    </location>
</feature>
<evidence type="ECO:0000256" key="1">
    <source>
        <dbReference type="SAM" id="MobiDB-lite"/>
    </source>
</evidence>
<dbReference type="Proteomes" id="UP000625682">
    <property type="component" value="Unassembled WGS sequence"/>
</dbReference>
<dbReference type="Pfam" id="PF13828">
    <property type="entry name" value="DUF4190"/>
    <property type="match status" value="1"/>
</dbReference>
<evidence type="ECO:0000259" key="3">
    <source>
        <dbReference type="Pfam" id="PF13828"/>
    </source>
</evidence>